<protein>
    <submittedName>
        <fullName evidence="5">DgyrCDS586</fullName>
    </submittedName>
</protein>
<evidence type="ECO:0000313" key="6">
    <source>
        <dbReference type="Proteomes" id="UP000549394"/>
    </source>
</evidence>
<dbReference type="AlphaFoldDB" id="A0A7I8V4W0"/>
<evidence type="ECO:0000259" key="4">
    <source>
        <dbReference type="PROSITE" id="PS50011"/>
    </source>
</evidence>
<dbReference type="InterPro" id="IPR001245">
    <property type="entry name" value="Ser-Thr/Tyr_kinase_cat_dom"/>
</dbReference>
<feature type="transmembrane region" description="Helical" evidence="2">
    <location>
        <begin position="375"/>
        <end position="397"/>
    </location>
</feature>
<dbReference type="InterPro" id="IPR011009">
    <property type="entry name" value="Kinase-like_dom_sf"/>
</dbReference>
<keyword evidence="3" id="KW-0732">Signal</keyword>
<dbReference type="InterPro" id="IPR024370">
    <property type="entry name" value="PBP_domain"/>
</dbReference>
<accession>A0A7I8V4W0</accession>
<dbReference type="OrthoDB" id="6226411at2759"/>
<sequence>MYRQLLLIILYVPFSCEAIRNVKLSGAGASFPEKVYLTWQAAFRAKRSEYVNLKMEYEAEGSGHGKKRIMGLLDPPVQYAGSDAVLTKEESQSFPDLKMFPTMAGPIVLIFNLPNWNPKVSLTLSREEIVGIFNGTIKKWNDPLIIKHNKISLPFRDIKVVVREDKSGTTEILTNALSSFDSNWKETYGTFSTKTAWKQSTIYKYAKRVSGISDLVKATNYSIGYTSLNSALANGLPYASIINKANKISYPTAEAVQSSMDASSNFTEQLTSKIVDASGSDSYPISAYTYIIVYMTQLRDCNQAIELARYFNWFFTEEQADSECLNFDMVPLSRKIKTIIKDRIIKKMECNGKNLWTLVQSQIKDEEIVNDDWKLVIGITIPIFLTTVAVFLFYFGYNRIKLRKLLNKDDWNINFEDIIFYVPDENQRVITGKLLKSDSLSLNSETVDLSHNSGISKNLVVKPITYNFVLEKPLKGALLIYLGLLYWPGKWQGNDVAIRLNSLPPITKFDKDMKKSLIWKKDKVINDNILRFFGLTMMEDKWYPINEIGSKGALYDILQDKKYKINEPLKFSLAIDLAKGMAFLHSKLFIHGALRSSCCIIDSKWTVKVADWEYNSFYNHHLRILSKNTKNSQTFPLSHYISTRKEQLFEGDYAKALFDFSTSPEVLKNQSFKLDWRCDVYSYSMIVQEIWSRDDPFAEITQTIDVQDVLLGIKNNCLRPKFHESTPPDVCQMMEIAWSDEPERRPTFDHIIKMLKKANPSKKNILDAVIETMETYTMELEEKCTTISKELTTANDNLTTLVGTISICNSKDYLLKSDVSCIIEILDEIDRLTDKHFRKMNDCSRLLLTTGEYGIVSGITCSQIVKQCCIVASILLDIIKDFEVFAKSNKINVDLIGKVHTARGRGLIIGHGIPRLEIIGPVCDEILTIPNFSLKNKIIVTETVQLTLKSTGKYAFEYQKDFQNENHNKLYILNKSPI</sequence>
<dbReference type="GO" id="GO:0004672">
    <property type="term" value="F:protein kinase activity"/>
    <property type="evidence" value="ECO:0007669"/>
    <property type="project" value="InterPro"/>
</dbReference>
<dbReference type="Proteomes" id="UP000549394">
    <property type="component" value="Unassembled WGS sequence"/>
</dbReference>
<dbReference type="PANTHER" id="PTHR42996:SF1">
    <property type="entry name" value="PHOSPHATE-BINDING PROTEIN PSTS"/>
    <property type="match status" value="1"/>
</dbReference>
<dbReference type="SUPFAM" id="SSF56112">
    <property type="entry name" value="Protein kinase-like (PK-like)"/>
    <property type="match status" value="1"/>
</dbReference>
<dbReference type="Pfam" id="PF07714">
    <property type="entry name" value="PK_Tyr_Ser-Thr"/>
    <property type="match status" value="1"/>
</dbReference>
<gene>
    <name evidence="5" type="ORF">DGYR_LOCUS578</name>
</gene>
<dbReference type="InterPro" id="IPR050962">
    <property type="entry name" value="Phosphate-bind_PstS"/>
</dbReference>
<dbReference type="Gene3D" id="1.10.510.10">
    <property type="entry name" value="Transferase(Phosphotransferase) domain 1"/>
    <property type="match status" value="1"/>
</dbReference>
<evidence type="ECO:0000256" key="1">
    <source>
        <dbReference type="ARBA" id="ARBA00008725"/>
    </source>
</evidence>
<organism evidence="5 6">
    <name type="scientific">Dimorphilus gyrociliatus</name>
    <dbReference type="NCBI Taxonomy" id="2664684"/>
    <lineage>
        <taxon>Eukaryota</taxon>
        <taxon>Metazoa</taxon>
        <taxon>Spiralia</taxon>
        <taxon>Lophotrochozoa</taxon>
        <taxon>Annelida</taxon>
        <taxon>Polychaeta</taxon>
        <taxon>Polychaeta incertae sedis</taxon>
        <taxon>Dinophilidae</taxon>
        <taxon>Dimorphilus</taxon>
    </lineage>
</organism>
<dbReference type="Gene3D" id="3.40.190.10">
    <property type="entry name" value="Periplasmic binding protein-like II"/>
    <property type="match status" value="2"/>
</dbReference>
<dbReference type="PROSITE" id="PS50011">
    <property type="entry name" value="PROTEIN_KINASE_DOM"/>
    <property type="match status" value="1"/>
</dbReference>
<keyword evidence="2" id="KW-0472">Membrane</keyword>
<evidence type="ECO:0000256" key="3">
    <source>
        <dbReference type="SAM" id="SignalP"/>
    </source>
</evidence>
<name>A0A7I8V4W0_9ANNE</name>
<feature type="domain" description="Protein kinase" evidence="4">
    <location>
        <begin position="420"/>
        <end position="762"/>
    </location>
</feature>
<comment type="similarity">
    <text evidence="1">Belongs to the PstS family.</text>
</comment>
<dbReference type="PANTHER" id="PTHR42996">
    <property type="entry name" value="PHOSPHATE-BINDING PROTEIN PSTS"/>
    <property type="match status" value="1"/>
</dbReference>
<dbReference type="SUPFAM" id="SSF53850">
    <property type="entry name" value="Periplasmic binding protein-like II"/>
    <property type="match status" value="1"/>
</dbReference>
<comment type="caution">
    <text evidence="5">The sequence shown here is derived from an EMBL/GenBank/DDBJ whole genome shotgun (WGS) entry which is preliminary data.</text>
</comment>
<feature type="chain" id="PRO_5029869920" evidence="3">
    <location>
        <begin position="19"/>
        <end position="978"/>
    </location>
</feature>
<keyword evidence="6" id="KW-1185">Reference proteome</keyword>
<keyword evidence="2" id="KW-1133">Transmembrane helix</keyword>
<evidence type="ECO:0000313" key="5">
    <source>
        <dbReference type="EMBL" id="CAD5111257.1"/>
    </source>
</evidence>
<keyword evidence="2" id="KW-0812">Transmembrane</keyword>
<reference evidence="5 6" key="1">
    <citation type="submission" date="2020-08" db="EMBL/GenBank/DDBJ databases">
        <authorList>
            <person name="Hejnol A."/>
        </authorList>
    </citation>
    <scope>NUCLEOTIDE SEQUENCE [LARGE SCALE GENOMIC DNA]</scope>
</reference>
<proteinExistence type="inferred from homology"/>
<dbReference type="CDD" id="cd13565">
    <property type="entry name" value="PBP2_PstS"/>
    <property type="match status" value="1"/>
</dbReference>
<dbReference type="GO" id="GO:0005524">
    <property type="term" value="F:ATP binding"/>
    <property type="evidence" value="ECO:0007669"/>
    <property type="project" value="InterPro"/>
</dbReference>
<dbReference type="EMBL" id="CAJFCJ010000001">
    <property type="protein sequence ID" value="CAD5111257.1"/>
    <property type="molecule type" value="Genomic_DNA"/>
</dbReference>
<feature type="signal peptide" evidence="3">
    <location>
        <begin position="1"/>
        <end position="18"/>
    </location>
</feature>
<evidence type="ECO:0000256" key="2">
    <source>
        <dbReference type="SAM" id="Phobius"/>
    </source>
</evidence>
<dbReference type="Pfam" id="PF12849">
    <property type="entry name" value="PBP_like_2"/>
    <property type="match status" value="1"/>
</dbReference>
<dbReference type="InterPro" id="IPR000719">
    <property type="entry name" value="Prot_kinase_dom"/>
</dbReference>